<sequence>MEWTPELEDLRK</sequence>
<evidence type="ECO:0000313" key="1">
    <source>
        <dbReference type="EMBL" id="MCI06946.1"/>
    </source>
</evidence>
<protein>
    <submittedName>
        <fullName evidence="1">Uncharacterized protein</fullName>
    </submittedName>
</protein>
<accession>A0A392P6T4</accession>
<dbReference type="EMBL" id="LXQA010063615">
    <property type="protein sequence ID" value="MCI06946.1"/>
    <property type="molecule type" value="Genomic_DNA"/>
</dbReference>
<dbReference type="Proteomes" id="UP000265520">
    <property type="component" value="Unassembled WGS sequence"/>
</dbReference>
<feature type="non-terminal residue" evidence="1">
    <location>
        <position position="12"/>
    </location>
</feature>
<organism evidence="1 2">
    <name type="scientific">Trifolium medium</name>
    <dbReference type="NCBI Taxonomy" id="97028"/>
    <lineage>
        <taxon>Eukaryota</taxon>
        <taxon>Viridiplantae</taxon>
        <taxon>Streptophyta</taxon>
        <taxon>Embryophyta</taxon>
        <taxon>Tracheophyta</taxon>
        <taxon>Spermatophyta</taxon>
        <taxon>Magnoliopsida</taxon>
        <taxon>eudicotyledons</taxon>
        <taxon>Gunneridae</taxon>
        <taxon>Pentapetalae</taxon>
        <taxon>rosids</taxon>
        <taxon>fabids</taxon>
        <taxon>Fabales</taxon>
        <taxon>Fabaceae</taxon>
        <taxon>Papilionoideae</taxon>
        <taxon>50 kb inversion clade</taxon>
        <taxon>NPAAA clade</taxon>
        <taxon>Hologalegina</taxon>
        <taxon>IRL clade</taxon>
        <taxon>Trifolieae</taxon>
        <taxon>Trifolium</taxon>
    </lineage>
</organism>
<name>A0A392P6T4_9FABA</name>
<evidence type="ECO:0000313" key="2">
    <source>
        <dbReference type="Proteomes" id="UP000265520"/>
    </source>
</evidence>
<reference evidence="1 2" key="1">
    <citation type="journal article" date="2018" name="Front. Plant Sci.">
        <title>Red Clover (Trifolium pratense) and Zigzag Clover (T. medium) - A Picture of Genomic Similarities and Differences.</title>
        <authorList>
            <person name="Dluhosova J."/>
            <person name="Istvanek J."/>
            <person name="Nedelnik J."/>
            <person name="Repkova J."/>
        </authorList>
    </citation>
    <scope>NUCLEOTIDE SEQUENCE [LARGE SCALE GENOMIC DNA]</scope>
    <source>
        <strain evidence="2">cv. 10/8</strain>
        <tissue evidence="1">Leaf</tissue>
    </source>
</reference>
<keyword evidence="2" id="KW-1185">Reference proteome</keyword>
<comment type="caution">
    <text evidence="1">The sequence shown here is derived from an EMBL/GenBank/DDBJ whole genome shotgun (WGS) entry which is preliminary data.</text>
</comment>
<proteinExistence type="predicted"/>